<dbReference type="Gene3D" id="1.10.3210.10">
    <property type="entry name" value="Hypothetical protein af1432"/>
    <property type="match status" value="1"/>
</dbReference>
<evidence type="ECO:0000313" key="3">
    <source>
        <dbReference type="Proteomes" id="UP000183487"/>
    </source>
</evidence>
<dbReference type="InterPro" id="IPR017670">
    <property type="entry name" value="Phosphonate_degrad-assoc"/>
</dbReference>
<feature type="compositionally biased region" description="Polar residues" evidence="1">
    <location>
        <begin position="204"/>
        <end position="215"/>
    </location>
</feature>
<name>A0A1H1HLZ9_9BURK</name>
<dbReference type="EMBL" id="FNKP01000002">
    <property type="protein sequence ID" value="SDR26535.1"/>
    <property type="molecule type" value="Genomic_DNA"/>
</dbReference>
<dbReference type="InterPro" id="IPR003607">
    <property type="entry name" value="HD/PDEase_dom"/>
</dbReference>
<gene>
    <name evidence="2" type="ORF">SAMN05443245_4065</name>
</gene>
<dbReference type="Proteomes" id="UP000183487">
    <property type="component" value="Unassembled WGS sequence"/>
</dbReference>
<dbReference type="CDD" id="cd00077">
    <property type="entry name" value="HDc"/>
    <property type="match status" value="1"/>
</dbReference>
<dbReference type="SUPFAM" id="SSF109604">
    <property type="entry name" value="HD-domain/PDEase-like"/>
    <property type="match status" value="1"/>
</dbReference>
<keyword evidence="3" id="KW-1185">Reference proteome</keyword>
<dbReference type="OrthoDB" id="823268at2"/>
<dbReference type="AlphaFoldDB" id="A0A1H1HLZ9"/>
<accession>A0A1H1HLZ9</accession>
<dbReference type="NCBIfam" id="TIGR03276">
    <property type="entry name" value="Phn-HD"/>
    <property type="match status" value="1"/>
</dbReference>
<dbReference type="PANTHER" id="PTHR40202">
    <property type="match status" value="1"/>
</dbReference>
<protein>
    <submittedName>
        <fullName evidence="2">Phosphonate degradation operons associated HDIG domain protein</fullName>
    </submittedName>
</protein>
<dbReference type="PANTHER" id="PTHR40202:SF1">
    <property type="entry name" value="HD DOMAIN-CONTAINING PROTEIN"/>
    <property type="match status" value="1"/>
</dbReference>
<dbReference type="InterPro" id="IPR052567">
    <property type="entry name" value="OP_Dioxygenase"/>
</dbReference>
<evidence type="ECO:0000256" key="1">
    <source>
        <dbReference type="SAM" id="MobiDB-lite"/>
    </source>
</evidence>
<organism evidence="2 3">
    <name type="scientific">Paraburkholderia fungorum</name>
    <dbReference type="NCBI Taxonomy" id="134537"/>
    <lineage>
        <taxon>Bacteria</taxon>
        <taxon>Pseudomonadati</taxon>
        <taxon>Pseudomonadota</taxon>
        <taxon>Betaproteobacteria</taxon>
        <taxon>Burkholderiales</taxon>
        <taxon>Burkholderiaceae</taxon>
        <taxon>Paraburkholderia</taxon>
    </lineage>
</organism>
<evidence type="ECO:0000313" key="2">
    <source>
        <dbReference type="EMBL" id="SDR26535.1"/>
    </source>
</evidence>
<sequence length="215" mass="23548">MALSLNDIRSLFERYGALAYSGEPVTQLEHALQSGALAEEAGSADELVAAAFLHDLGHLLNLQGETPTERGIDDLHQYFALPFLRPVLPDAVLEPIRLHVDAKRCLCAIDATYFGQLSADSVRSLELQGGIFSDEEAESFLQKPYAKDALRLRKWDDQAKVQNQPTPDLNHYLGLVERVMRKHAAVWAGDGSDRTGPASKAAVSPSNLTNPRTSK</sequence>
<reference evidence="3" key="1">
    <citation type="submission" date="2016-10" db="EMBL/GenBank/DDBJ databases">
        <authorList>
            <person name="Varghese N."/>
        </authorList>
    </citation>
    <scope>NUCLEOTIDE SEQUENCE [LARGE SCALE GENOMIC DNA]</scope>
    <source>
        <strain evidence="3">GAS106B</strain>
    </source>
</reference>
<proteinExistence type="predicted"/>
<feature type="region of interest" description="Disordered" evidence="1">
    <location>
        <begin position="188"/>
        <end position="215"/>
    </location>
</feature>